<evidence type="ECO:0000256" key="1">
    <source>
        <dbReference type="ARBA" id="ARBA00004299"/>
    </source>
</evidence>
<feature type="compositionally biased region" description="Low complexity" evidence="7">
    <location>
        <begin position="405"/>
        <end position="422"/>
    </location>
</feature>
<dbReference type="RefSeq" id="XP_015606448.1">
    <property type="nucleotide sequence ID" value="XM_015750962.2"/>
</dbReference>
<dbReference type="InterPro" id="IPR041742">
    <property type="entry name" value="Sec24-like_trunk_dom"/>
</dbReference>
<evidence type="ECO:0000259" key="11">
    <source>
        <dbReference type="Pfam" id="PF04815"/>
    </source>
</evidence>
<evidence type="ECO:0000256" key="2">
    <source>
        <dbReference type="ARBA" id="ARBA00004397"/>
    </source>
</evidence>
<feature type="compositionally biased region" description="Polar residues" evidence="7">
    <location>
        <begin position="146"/>
        <end position="155"/>
    </location>
</feature>
<dbReference type="CDD" id="cd01479">
    <property type="entry name" value="Sec24-like"/>
    <property type="match status" value="1"/>
</dbReference>
<dbReference type="Pfam" id="PF04810">
    <property type="entry name" value="zf-Sec23_Sec24"/>
    <property type="match status" value="1"/>
</dbReference>
<proteinExistence type="inferred from homology"/>
<dbReference type="GO" id="GO:0006886">
    <property type="term" value="P:intracellular protein transport"/>
    <property type="evidence" value="ECO:0007669"/>
    <property type="project" value="InterPro"/>
</dbReference>
<dbReference type="GO" id="GO:0090110">
    <property type="term" value="P:COPII-coated vesicle cargo loading"/>
    <property type="evidence" value="ECO:0007669"/>
    <property type="project" value="TreeGrafter"/>
</dbReference>
<feature type="compositionally biased region" description="Polar residues" evidence="7">
    <location>
        <begin position="379"/>
        <end position="388"/>
    </location>
</feature>
<dbReference type="GO" id="GO:0030127">
    <property type="term" value="C:COPII vesicle coat"/>
    <property type="evidence" value="ECO:0007669"/>
    <property type="project" value="InterPro"/>
</dbReference>
<keyword evidence="13" id="KW-1185">Reference proteome</keyword>
<feature type="compositionally biased region" description="Polar residues" evidence="7">
    <location>
        <begin position="334"/>
        <end position="372"/>
    </location>
</feature>
<dbReference type="SUPFAM" id="SSF53300">
    <property type="entry name" value="vWA-like"/>
    <property type="match status" value="1"/>
</dbReference>
<dbReference type="Gene3D" id="1.20.120.730">
    <property type="entry name" value="Sec23/Sec24 helical domain"/>
    <property type="match status" value="1"/>
</dbReference>
<feature type="compositionally biased region" description="Low complexity" evidence="7">
    <location>
        <begin position="1"/>
        <end position="31"/>
    </location>
</feature>
<keyword evidence="4" id="KW-0813">Transport</keyword>
<dbReference type="GO" id="GO:0008270">
    <property type="term" value="F:zinc ion binding"/>
    <property type="evidence" value="ECO:0007669"/>
    <property type="project" value="InterPro"/>
</dbReference>
<dbReference type="InterPro" id="IPR029006">
    <property type="entry name" value="ADF-H/Gelsolin-like_dom_sf"/>
</dbReference>
<feature type="domain" description="Sec23/Sec24 helical" evidence="11">
    <location>
        <begin position="1018"/>
        <end position="1119"/>
    </location>
</feature>
<feature type="region of interest" description="Disordered" evidence="7">
    <location>
        <begin position="1"/>
        <end position="454"/>
    </location>
</feature>
<evidence type="ECO:0000256" key="7">
    <source>
        <dbReference type="SAM" id="MobiDB-lite"/>
    </source>
</evidence>
<evidence type="ECO:0000313" key="16">
    <source>
        <dbReference type="RefSeq" id="XP_024946173.1"/>
    </source>
</evidence>
<dbReference type="AlphaFoldDB" id="A0AAJ7W6A2"/>
<accession>A0AAJ7W6A2</accession>
<sequence length="1269" mass="137490">MNPQYIQQGQQPPQQSQPQQQQTPYYTGAQGVLPYGPPNANMPSNQFNGPQAPSMYPPQKQHPLPGDMPSPPQSQYYANNSQGPPMNLQSGPGISNTTHVAPSPTNQNNLVNQMANMSMGGLQRPPSGQGFPPPAGKANQLPSPPSNINGFNGNPDNMPHGTDSAGQTQASGLPPAKPGATNFGKLSHPAAPGAPIQTDHSVSQLSTVPFTGGGPPSQVSGPPGQKFPGQPPLPAPVSQPGQHLPGTTRLSGPPLPGQHNVSGSLLTGQRNLSGPPLPGQQNLSNSSLPGQQNLSGQPLAGQQSLSGPPLPGQQNLSGPPVPGQQKLSGPILPGQQNVFGQPLPGQQNISGPSLPGQQNVFGQPLPGQQNLSGPPLPGQQHSSGSQIQPHLAGPPHGPGQAHMTSPSGPGQPPMSGGQMSGQRQYMSGPPVPGQPPMGISRQSPGNLPPYQQAGYQQQGFHGQTDMYGAQRNFQGGITGPAGAGYQPEMQPQQVRRLDPDQMPSPIQVMQDDQRVRGGVFVTNQKGLVPPLVTTQFTTQDQGNASPRFIRSTMYTVPTTTDIMKQTNVPFGLVISPMARVEEGEFEPPVVDMGELGPVRCIRCKAYMCPFMQFIDSGRRFQCMFCKATTEVPAEYFQHLDHTGQRMDRFERPELMLGTFEYIATKDYCTNNVFPKPPAFVFVIDVSYNTVKSGLINLLCSEMKNIIRNLPVDAGQTKSNMKVGFITYNNTVHFYNVKACLAQPQMMVVGDVQEVFMPLLDGFLCDVEESEAVIDSLMAQIPVMFADTRETEILLAPAIQAGLEALKASDCAGKLMVFHSSLPIAEAPGKLKNRDDRKVLGTEKEKTVLAPQNNVYNNLGQECVSAGCSVDLFIFNNSYVDIATIGQVARLTGGEVFKYTYFQADIDGERLITDIIDNISKPIAFNAVMRVRTSTGVRATDFYGHFFMSNTTDMELASIDCNKAVAIEIKHDDKLTDEEGVYVQVALLYTSCGGVRRLRIINLSLSTSSQMSELYRACDLDAIVNFFSKQSVFKLIESTPKTVKDNLIARCASMLAAYRKHCAAPSSAGQLILPECMKLLPLYVNCILKSDAISGGADMTIDDRSYVMQAVATMPIHTSVAYFYPRLIPLHDIDPQGTDLPQMLRCSIDKFAEDGAYLLENGIHMFLWLGLGLSSQWVQGVFGVPSVVQVDVDRTQLPQLDNPLSKRISDIVSHIRAQRHRCMRLTIVRQREKLEMVLRHFLAEDRSNDGSPSYVDFLCHMHKEIRGLLS</sequence>
<protein>
    <submittedName>
        <fullName evidence="14 15">Protein transport protein Sec24C isoform X1</fullName>
    </submittedName>
</protein>
<dbReference type="InterPro" id="IPR036465">
    <property type="entry name" value="vWFA_dom_sf"/>
</dbReference>
<evidence type="ECO:0000313" key="15">
    <source>
        <dbReference type="RefSeq" id="XP_024946172.1"/>
    </source>
</evidence>
<dbReference type="InterPro" id="IPR036175">
    <property type="entry name" value="Sec23/24_helical_dom_sf"/>
</dbReference>
<dbReference type="Pfam" id="PF04815">
    <property type="entry name" value="Sec23_helical"/>
    <property type="match status" value="1"/>
</dbReference>
<evidence type="ECO:0000259" key="10">
    <source>
        <dbReference type="Pfam" id="PF04811"/>
    </source>
</evidence>
<dbReference type="Proteomes" id="UP000694920">
    <property type="component" value="Unplaced"/>
</dbReference>
<evidence type="ECO:0000256" key="3">
    <source>
        <dbReference type="ARBA" id="ARBA00008334"/>
    </source>
</evidence>
<feature type="compositionally biased region" description="Polar residues" evidence="7">
    <location>
        <begin position="279"/>
        <end position="317"/>
    </location>
</feature>
<feature type="compositionally biased region" description="Polar residues" evidence="7">
    <location>
        <begin position="259"/>
        <end position="272"/>
    </location>
</feature>
<dbReference type="InterPro" id="IPR007123">
    <property type="entry name" value="Gelsolin-like_dom"/>
</dbReference>
<dbReference type="GO" id="GO:0000149">
    <property type="term" value="F:SNARE binding"/>
    <property type="evidence" value="ECO:0007669"/>
    <property type="project" value="TreeGrafter"/>
</dbReference>
<gene>
    <name evidence="14 15 16" type="primary">LOC107273122</name>
</gene>
<dbReference type="FunFam" id="3.40.50.410:FF:000020">
    <property type="entry name" value="protein transport protein Sec24D isoform X1"/>
    <property type="match status" value="1"/>
</dbReference>
<name>A0AAJ7W6A2_CEPCN</name>
<dbReference type="InterPro" id="IPR006895">
    <property type="entry name" value="Znf_Sec23_Sec24"/>
</dbReference>
<evidence type="ECO:0000259" key="12">
    <source>
        <dbReference type="Pfam" id="PF08033"/>
    </source>
</evidence>
<dbReference type="GO" id="GO:0070971">
    <property type="term" value="C:endoplasmic reticulum exit site"/>
    <property type="evidence" value="ECO:0007669"/>
    <property type="project" value="TreeGrafter"/>
</dbReference>
<evidence type="ECO:0000256" key="5">
    <source>
        <dbReference type="ARBA" id="ARBA00022927"/>
    </source>
</evidence>
<dbReference type="Pfam" id="PF04811">
    <property type="entry name" value="Sec23_trunk"/>
    <property type="match status" value="1"/>
</dbReference>
<dbReference type="CTD" id="33409"/>
<feature type="compositionally biased region" description="Polar residues" evidence="7">
    <location>
        <begin position="41"/>
        <end position="51"/>
    </location>
</feature>
<dbReference type="InterPro" id="IPR006896">
    <property type="entry name" value="Sec23/24_trunk_dom"/>
</dbReference>
<dbReference type="KEGG" id="ccin:107273122"/>
<dbReference type="InterPro" id="IPR036174">
    <property type="entry name" value="Znf_Sec23_Sec24_sf"/>
</dbReference>
<keyword evidence="5" id="KW-0653">Protein transport</keyword>
<dbReference type="Gene3D" id="2.30.30.380">
    <property type="entry name" value="Zn-finger domain of Sec23/24"/>
    <property type="match status" value="1"/>
</dbReference>
<dbReference type="Gene3D" id="2.60.40.1670">
    <property type="entry name" value="beta-sandwich domain of Sec23/24"/>
    <property type="match status" value="1"/>
</dbReference>
<dbReference type="InterPro" id="IPR050550">
    <property type="entry name" value="SEC23_SEC24_subfamily"/>
</dbReference>
<feature type="domain" description="Gelsolin-like" evidence="8">
    <location>
        <begin position="1137"/>
        <end position="1208"/>
    </location>
</feature>
<feature type="compositionally biased region" description="Polar residues" evidence="7">
    <location>
        <begin position="73"/>
        <end position="116"/>
    </location>
</feature>
<reference evidence="14 15" key="1">
    <citation type="submission" date="2025-04" db="UniProtKB">
        <authorList>
            <consortium name="RefSeq"/>
        </authorList>
    </citation>
    <scope>IDENTIFICATION</scope>
</reference>
<evidence type="ECO:0000259" key="9">
    <source>
        <dbReference type="Pfam" id="PF04810"/>
    </source>
</evidence>
<organism evidence="13 16">
    <name type="scientific">Cephus cinctus</name>
    <name type="common">Wheat stem sawfly</name>
    <dbReference type="NCBI Taxonomy" id="211228"/>
    <lineage>
        <taxon>Eukaryota</taxon>
        <taxon>Metazoa</taxon>
        <taxon>Ecdysozoa</taxon>
        <taxon>Arthropoda</taxon>
        <taxon>Hexapoda</taxon>
        <taxon>Insecta</taxon>
        <taxon>Pterygota</taxon>
        <taxon>Neoptera</taxon>
        <taxon>Endopterygota</taxon>
        <taxon>Hymenoptera</taxon>
        <taxon>Cephoidea</taxon>
        <taxon>Cephidae</taxon>
        <taxon>Cephus</taxon>
    </lineage>
</organism>
<feature type="compositionally biased region" description="Polar residues" evidence="7">
    <location>
        <begin position="198"/>
        <end position="209"/>
    </location>
</feature>
<evidence type="ECO:0000256" key="6">
    <source>
        <dbReference type="ARBA" id="ARBA00023329"/>
    </source>
</evidence>
<evidence type="ECO:0000259" key="8">
    <source>
        <dbReference type="Pfam" id="PF00626"/>
    </source>
</evidence>
<evidence type="ECO:0000313" key="14">
    <source>
        <dbReference type="RefSeq" id="XP_015606448.1"/>
    </source>
</evidence>
<dbReference type="SUPFAM" id="SSF81811">
    <property type="entry name" value="Helical domain of Sec23/24"/>
    <property type="match status" value="1"/>
</dbReference>
<comment type="similarity">
    <text evidence="3">Belongs to the SEC23/SEC24 family. SEC24 subfamily.</text>
</comment>
<evidence type="ECO:0000313" key="13">
    <source>
        <dbReference type="Proteomes" id="UP000694920"/>
    </source>
</evidence>
<dbReference type="Gene3D" id="3.40.20.10">
    <property type="entry name" value="Severin"/>
    <property type="match status" value="1"/>
</dbReference>
<comment type="subcellular location">
    <subcellularLocation>
        <location evidence="1">Cytoplasmic vesicle</location>
        <location evidence="1">COPII-coated vesicle membrane</location>
        <topology evidence="1">Peripheral membrane protein</topology>
        <orientation evidence="1">Cytoplasmic side</orientation>
    </subcellularLocation>
    <subcellularLocation>
        <location evidence="2">Endoplasmic reticulum membrane</location>
        <topology evidence="2">Peripheral membrane protein</topology>
        <orientation evidence="2">Cytoplasmic side</orientation>
    </subcellularLocation>
</comment>
<dbReference type="SUPFAM" id="SSF82919">
    <property type="entry name" value="Zn-finger domain of Sec23/24"/>
    <property type="match status" value="1"/>
</dbReference>
<dbReference type="PANTHER" id="PTHR13803">
    <property type="entry name" value="SEC24-RELATED PROTEIN"/>
    <property type="match status" value="1"/>
</dbReference>
<dbReference type="RefSeq" id="XP_024946172.1">
    <property type="nucleotide sequence ID" value="XM_025090404.1"/>
</dbReference>
<dbReference type="Pfam" id="PF00626">
    <property type="entry name" value="Gelsolin"/>
    <property type="match status" value="1"/>
</dbReference>
<dbReference type="RefSeq" id="XP_024946173.1">
    <property type="nucleotide sequence ID" value="XM_025090405.1"/>
</dbReference>
<dbReference type="InterPro" id="IPR036180">
    <property type="entry name" value="Gelsolin-like_dom_sf"/>
</dbReference>
<dbReference type="GeneID" id="107273122"/>
<evidence type="ECO:0000256" key="4">
    <source>
        <dbReference type="ARBA" id="ARBA00022448"/>
    </source>
</evidence>
<dbReference type="InterPro" id="IPR006900">
    <property type="entry name" value="Sec23/24_helical_dom"/>
</dbReference>
<feature type="domain" description="Zinc finger Sec23/Sec24-type" evidence="9">
    <location>
        <begin position="597"/>
        <end position="635"/>
    </location>
</feature>
<dbReference type="GO" id="GO:0005789">
    <property type="term" value="C:endoplasmic reticulum membrane"/>
    <property type="evidence" value="ECO:0007669"/>
    <property type="project" value="UniProtKB-SubCell"/>
</dbReference>
<dbReference type="Pfam" id="PF08033">
    <property type="entry name" value="Sec23_BS"/>
    <property type="match status" value="1"/>
</dbReference>
<feature type="domain" description="Sec23/Sec24 trunk" evidence="10">
    <location>
        <begin position="674"/>
        <end position="915"/>
    </location>
</feature>
<dbReference type="Gene3D" id="3.40.50.410">
    <property type="entry name" value="von Willebrand factor, type A domain"/>
    <property type="match status" value="1"/>
</dbReference>
<keyword evidence="6" id="KW-0968">Cytoplasmic vesicle</keyword>
<feature type="domain" description="Sec23/Sec24 beta-sandwich" evidence="12">
    <location>
        <begin position="923"/>
        <end position="1006"/>
    </location>
</feature>
<dbReference type="PANTHER" id="PTHR13803:SF4">
    <property type="entry name" value="SECRETORY 24CD, ISOFORM C"/>
    <property type="match status" value="1"/>
</dbReference>
<dbReference type="SUPFAM" id="SSF81995">
    <property type="entry name" value="beta-sandwich domain of Sec23/24"/>
    <property type="match status" value="1"/>
</dbReference>
<dbReference type="InterPro" id="IPR012990">
    <property type="entry name" value="Beta-sandwich_Sec23_24"/>
</dbReference>
<feature type="compositionally biased region" description="Low complexity" evidence="7">
    <location>
        <begin position="216"/>
        <end position="228"/>
    </location>
</feature>
<dbReference type="SUPFAM" id="SSF82754">
    <property type="entry name" value="C-terminal, gelsolin-like domain of Sec23/24"/>
    <property type="match status" value="1"/>
</dbReference>